<evidence type="ECO:0000313" key="12">
    <source>
        <dbReference type="Proteomes" id="UP000004030"/>
    </source>
</evidence>
<evidence type="ECO:0000259" key="10">
    <source>
        <dbReference type="Pfam" id="PF07715"/>
    </source>
</evidence>
<organism evidence="11 12">
    <name type="scientific">Novosphingobium pentaromativorans US6-1</name>
    <dbReference type="NCBI Taxonomy" id="1088721"/>
    <lineage>
        <taxon>Bacteria</taxon>
        <taxon>Pseudomonadati</taxon>
        <taxon>Pseudomonadota</taxon>
        <taxon>Alphaproteobacteria</taxon>
        <taxon>Sphingomonadales</taxon>
        <taxon>Sphingomonadaceae</taxon>
        <taxon>Novosphingobium</taxon>
    </lineage>
</organism>
<keyword evidence="11" id="KW-0675">Receptor</keyword>
<dbReference type="Gene3D" id="2.40.170.20">
    <property type="entry name" value="TonB-dependent receptor, beta-barrel domain"/>
    <property type="match status" value="1"/>
</dbReference>
<dbReference type="EMBL" id="AGFM01000041">
    <property type="protein sequence ID" value="EHJ60231.1"/>
    <property type="molecule type" value="Genomic_DNA"/>
</dbReference>
<dbReference type="InterPro" id="IPR000531">
    <property type="entry name" value="Beta-barrel_TonB"/>
</dbReference>
<keyword evidence="2" id="KW-0813">Transport</keyword>
<evidence type="ECO:0000256" key="7">
    <source>
        <dbReference type="ARBA" id="ARBA00023237"/>
    </source>
</evidence>
<evidence type="ECO:0000256" key="8">
    <source>
        <dbReference type="RuleBase" id="RU003357"/>
    </source>
</evidence>
<keyword evidence="4" id="KW-0812">Transmembrane</keyword>
<dbReference type="KEGG" id="npn:JI59_06000"/>
<feature type="domain" description="TonB-dependent receptor-like beta-barrel" evidence="9">
    <location>
        <begin position="337"/>
        <end position="672"/>
    </location>
</feature>
<name>G6EEQ0_9SPHN</name>
<comment type="similarity">
    <text evidence="8">Belongs to the TonB-dependent receptor family.</text>
</comment>
<keyword evidence="6 8" id="KW-0472">Membrane</keyword>
<evidence type="ECO:0000256" key="4">
    <source>
        <dbReference type="ARBA" id="ARBA00022692"/>
    </source>
</evidence>
<dbReference type="PANTHER" id="PTHR30069">
    <property type="entry name" value="TONB-DEPENDENT OUTER MEMBRANE RECEPTOR"/>
    <property type="match status" value="1"/>
</dbReference>
<keyword evidence="7" id="KW-0998">Cell outer membrane</keyword>
<evidence type="ECO:0000313" key="11">
    <source>
        <dbReference type="EMBL" id="EHJ60231.1"/>
    </source>
</evidence>
<dbReference type="PANTHER" id="PTHR30069:SF36">
    <property type="entry name" value="BLL6948 PROTEIN"/>
    <property type="match status" value="1"/>
</dbReference>
<dbReference type="InterPro" id="IPR037066">
    <property type="entry name" value="Plug_dom_sf"/>
</dbReference>
<dbReference type="AlphaFoldDB" id="G6EEQ0"/>
<evidence type="ECO:0000256" key="6">
    <source>
        <dbReference type="ARBA" id="ARBA00023136"/>
    </source>
</evidence>
<keyword evidence="3" id="KW-1134">Transmembrane beta strand</keyword>
<comment type="subcellular location">
    <subcellularLocation>
        <location evidence="1">Cell outer membrane</location>
        <topology evidence="1">Multi-pass membrane protein</topology>
    </subcellularLocation>
</comment>
<dbReference type="GO" id="GO:0009279">
    <property type="term" value="C:cell outer membrane"/>
    <property type="evidence" value="ECO:0007669"/>
    <property type="project" value="UniProtKB-SubCell"/>
</dbReference>
<dbReference type="GO" id="GO:0015344">
    <property type="term" value="F:siderophore uptake transmembrane transporter activity"/>
    <property type="evidence" value="ECO:0007669"/>
    <property type="project" value="TreeGrafter"/>
</dbReference>
<evidence type="ECO:0000256" key="3">
    <source>
        <dbReference type="ARBA" id="ARBA00022452"/>
    </source>
</evidence>
<dbReference type="Pfam" id="PF07715">
    <property type="entry name" value="Plug"/>
    <property type="match status" value="1"/>
</dbReference>
<proteinExistence type="inferred from homology"/>
<comment type="caution">
    <text evidence="11">The sequence shown here is derived from an EMBL/GenBank/DDBJ whole genome shotgun (WGS) entry which is preliminary data.</text>
</comment>
<dbReference type="GO" id="GO:0044718">
    <property type="term" value="P:siderophore transmembrane transport"/>
    <property type="evidence" value="ECO:0007669"/>
    <property type="project" value="TreeGrafter"/>
</dbReference>
<dbReference type="SUPFAM" id="SSF56935">
    <property type="entry name" value="Porins"/>
    <property type="match status" value="1"/>
</dbReference>
<dbReference type="InterPro" id="IPR012910">
    <property type="entry name" value="Plug_dom"/>
</dbReference>
<sequence>MHKMRPTPPRGISPSPCRYNPEGCSMTSRRALYSKAISSCVALGGAALVTSSAFAAEAGGADAAPVMQSAGAVAVPGKGNEIVVFGRGEAKIGVAHAASEGSVAGSDLLVRPLLRVAELLEAVPGMVAAQHSGSGKANQYFLRGFNLDHGSDFTTYVDGVQMNLRTHGHGQGYLDLNGLIPEIVAREDFRKGPYRADGGDFALAGAAYMTTIDGYDRPWIALEGGSFGSRRLAAGGTLRDLGPGDLTLVAQAKRYDGPWQVPERLRHYSGFAKYLMPAGEGDVAASLHGYSGTWRPTEQIPERIVGSAVCPDVFCSPDPSARGRTLRVVGNIAVTQPDWSANLHAQYYDWSMFSNPTYAEPDGTSAQIRQFDRRWIVGLSARRQWDLGTALSLTAGTENRYDNMGKVGVDRTEERVLLQSLGRYHVEELSGALYAEATWRPLDGLRLTAGLRGDYYRYDVRAHDPQAEALGTGQGHDSIVSPKFSAAYRVMPQFEVYANWGQGFHSNDVRGAVNLELPVPVLVRGTGKELGGRLQLSGFSLTATYWWLDVGSELRFVGDSNAVEPSGASNRHGYEIVAFWRPLSWLALDGNYTASHSRFDNGERIPNAFENAASGGVALVLDPWEASLRLRHLGPYPLIEDNSVRNQGSTVVNGRAAWKGKHWEIYGEVLNILDSRDKDIAYFYESYIPAYDAGGPIEGVLSRVVEPRTVKVGAKFTF</sequence>
<dbReference type="STRING" id="1088721.JI59_06000"/>
<gene>
    <name evidence="11" type="ORF">NSU_2821</name>
</gene>
<feature type="domain" description="TonB-dependent receptor plug" evidence="10">
    <location>
        <begin position="102"/>
        <end position="206"/>
    </location>
</feature>
<dbReference type="Pfam" id="PF00593">
    <property type="entry name" value="TonB_dep_Rec_b-barrel"/>
    <property type="match status" value="1"/>
</dbReference>
<keyword evidence="5 8" id="KW-0798">TonB box</keyword>
<evidence type="ECO:0000256" key="2">
    <source>
        <dbReference type="ARBA" id="ARBA00022448"/>
    </source>
</evidence>
<dbReference type="PATRIC" id="fig|1088721.3.peg.2788"/>
<keyword evidence="12" id="KW-1185">Reference proteome</keyword>
<dbReference type="InterPro" id="IPR036942">
    <property type="entry name" value="Beta-barrel_TonB_sf"/>
</dbReference>
<dbReference type="eggNOG" id="COG4206">
    <property type="taxonomic scope" value="Bacteria"/>
</dbReference>
<dbReference type="Gene3D" id="2.170.130.10">
    <property type="entry name" value="TonB-dependent receptor, plug domain"/>
    <property type="match status" value="1"/>
</dbReference>
<evidence type="ECO:0000256" key="1">
    <source>
        <dbReference type="ARBA" id="ARBA00004571"/>
    </source>
</evidence>
<accession>G6EEQ0</accession>
<evidence type="ECO:0000259" key="9">
    <source>
        <dbReference type="Pfam" id="PF00593"/>
    </source>
</evidence>
<reference evidence="11 12" key="1">
    <citation type="journal article" date="2012" name="J. Bacteriol.">
        <title>Genome sequence of benzo(a)pyrene-degrading bacterium Novosphingobium pentaromativorans US6-1.</title>
        <authorList>
            <person name="Luo Y.R."/>
            <person name="Kang S.G."/>
            <person name="Kim S.J."/>
            <person name="Kim M.R."/>
            <person name="Li N."/>
            <person name="Lee J.H."/>
            <person name="Kwon K.K."/>
        </authorList>
    </citation>
    <scope>NUCLEOTIDE SEQUENCE [LARGE SCALE GENOMIC DNA]</scope>
    <source>
        <strain evidence="11 12">US6-1</strain>
    </source>
</reference>
<protein>
    <submittedName>
        <fullName evidence="11">TonB-dependent receptor</fullName>
    </submittedName>
</protein>
<dbReference type="InterPro" id="IPR039426">
    <property type="entry name" value="TonB-dep_rcpt-like"/>
</dbReference>
<evidence type="ECO:0000256" key="5">
    <source>
        <dbReference type="ARBA" id="ARBA00023077"/>
    </source>
</evidence>
<dbReference type="Proteomes" id="UP000004030">
    <property type="component" value="Unassembled WGS sequence"/>
</dbReference>